<dbReference type="InterPro" id="IPR043917">
    <property type="entry name" value="DUF5753"/>
</dbReference>
<evidence type="ECO:0000259" key="1">
    <source>
        <dbReference type="Pfam" id="PF19054"/>
    </source>
</evidence>
<evidence type="ECO:0000313" key="2">
    <source>
        <dbReference type="EMBL" id="RZS44807.1"/>
    </source>
</evidence>
<comment type="caution">
    <text evidence="2">The sequence shown here is derived from an EMBL/GenBank/DDBJ whole genome shotgun (WGS) entry which is preliminary data.</text>
</comment>
<protein>
    <recommendedName>
        <fullName evidence="1">DUF5753 domain-containing protein</fullName>
    </recommendedName>
</protein>
<organism evidence="2 3">
    <name type="scientific">Herbihabitans rhizosphaerae</name>
    <dbReference type="NCBI Taxonomy" id="1872711"/>
    <lineage>
        <taxon>Bacteria</taxon>
        <taxon>Bacillati</taxon>
        <taxon>Actinomycetota</taxon>
        <taxon>Actinomycetes</taxon>
        <taxon>Pseudonocardiales</taxon>
        <taxon>Pseudonocardiaceae</taxon>
        <taxon>Herbihabitans</taxon>
    </lineage>
</organism>
<dbReference type="EMBL" id="SGWQ01000001">
    <property type="protein sequence ID" value="RZS44807.1"/>
    <property type="molecule type" value="Genomic_DNA"/>
</dbReference>
<name>A0A4Q7L641_9PSEU</name>
<dbReference type="Pfam" id="PF19054">
    <property type="entry name" value="DUF5753"/>
    <property type="match status" value="1"/>
</dbReference>
<dbReference type="Proteomes" id="UP000294257">
    <property type="component" value="Unassembled WGS sequence"/>
</dbReference>
<dbReference type="AlphaFoldDB" id="A0A4Q7L641"/>
<proteinExistence type="predicted"/>
<reference evidence="2 3" key="1">
    <citation type="submission" date="2019-02" db="EMBL/GenBank/DDBJ databases">
        <title>Genomic Encyclopedia of Type Strains, Phase IV (KMG-IV): sequencing the most valuable type-strain genomes for metagenomic binning, comparative biology and taxonomic classification.</title>
        <authorList>
            <person name="Goeker M."/>
        </authorList>
    </citation>
    <scope>NUCLEOTIDE SEQUENCE [LARGE SCALE GENOMIC DNA]</scope>
    <source>
        <strain evidence="2 3">DSM 101727</strain>
    </source>
</reference>
<evidence type="ECO:0000313" key="3">
    <source>
        <dbReference type="Proteomes" id="UP000294257"/>
    </source>
</evidence>
<keyword evidence="3" id="KW-1185">Reference proteome</keyword>
<sequence>MITQLYRIIEEIKGSTTTTRIVPFGTGWHPGLNGPFLMYNFDQMPSIVFRESYRRSTFLYDKDDVADYQDAAVEVRSLALSQHESAAFVANIVRRFETA</sequence>
<gene>
    <name evidence="2" type="ORF">EV193_101686</name>
</gene>
<feature type="domain" description="DUF5753" evidence="1">
    <location>
        <begin position="1"/>
        <end position="90"/>
    </location>
</feature>
<accession>A0A4Q7L641</accession>